<dbReference type="SUPFAM" id="SSF51445">
    <property type="entry name" value="(Trans)glycosidases"/>
    <property type="match status" value="1"/>
</dbReference>
<accession>A0ABM4A1K9</accession>
<feature type="signal peptide" evidence="3">
    <location>
        <begin position="1"/>
        <end position="17"/>
    </location>
</feature>
<dbReference type="Pfam" id="PF00232">
    <property type="entry name" value="Glyco_hydro_1"/>
    <property type="match status" value="2"/>
</dbReference>
<protein>
    <submittedName>
        <fullName evidence="5">Beta-glucosidase 44-like isoform X2</fullName>
    </submittedName>
</protein>
<keyword evidence="4" id="KW-1185">Reference proteome</keyword>
<proteinExistence type="inferred from homology"/>
<gene>
    <name evidence="5" type="primary">LOC112489743</name>
</gene>
<evidence type="ECO:0000313" key="4">
    <source>
        <dbReference type="Proteomes" id="UP001652623"/>
    </source>
</evidence>
<reference evidence="4" key="1">
    <citation type="submission" date="2025-05" db="UniProtKB">
        <authorList>
            <consortium name="RefSeq"/>
        </authorList>
    </citation>
    <scope>NUCLEOTIDE SEQUENCE [LARGE SCALE GENOMIC DNA]</scope>
</reference>
<evidence type="ECO:0000256" key="3">
    <source>
        <dbReference type="SAM" id="SignalP"/>
    </source>
</evidence>
<evidence type="ECO:0000256" key="2">
    <source>
        <dbReference type="RuleBase" id="RU003690"/>
    </source>
</evidence>
<dbReference type="PANTHER" id="PTHR10353">
    <property type="entry name" value="GLYCOSYL HYDROLASE"/>
    <property type="match status" value="1"/>
</dbReference>
<sequence length="333" mass="37755">MRLPILVFGSVLSLCVAYEASEFADTIRLDTGGLSRDKFPTGFTFGTASSAYQVEGMADKDGRGPSVWDEFVKIPGTIADNSTGEVSVDQYNRYKVYFCFEQFGDRVKNWFTFNEPRVSAALGYDNGLFAPGRCSKAFGNCTTGNSATEPYIVTHNVILSHAAAVQRYREKYQQTQKGRIGIILDFVWLEPLTRSKADNYAAQRARDFQVGWYIHPITYGEYPRTMQEIVGDRLPKFTKEQVKMVKGSIDYVGINQYTTYYMYDPHYTTKPKDLGYQQDWNCGFAYEKNGVPIGPRAHSAALYEVPWGMYKALMYIKERYGNPTIIVSENGIK</sequence>
<dbReference type="RefSeq" id="XP_060670609.1">
    <property type="nucleotide sequence ID" value="XM_060814626.1"/>
</dbReference>
<dbReference type="InterPro" id="IPR001360">
    <property type="entry name" value="Glyco_hydro_1"/>
</dbReference>
<dbReference type="Proteomes" id="UP001652623">
    <property type="component" value="Chromosome 2"/>
</dbReference>
<dbReference type="InterPro" id="IPR017853">
    <property type="entry name" value="GH"/>
</dbReference>
<keyword evidence="3" id="KW-0732">Signal</keyword>
<dbReference type="PANTHER" id="PTHR10353:SF28">
    <property type="entry name" value="BETA-GLUCOSIDASE 44"/>
    <property type="match status" value="1"/>
</dbReference>
<dbReference type="Gene3D" id="3.20.20.80">
    <property type="entry name" value="Glycosidases"/>
    <property type="match status" value="2"/>
</dbReference>
<comment type="similarity">
    <text evidence="1 2">Belongs to the glycosyl hydrolase 1 family.</text>
</comment>
<feature type="chain" id="PRO_5047158200" evidence="3">
    <location>
        <begin position="18"/>
        <end position="333"/>
    </location>
</feature>
<evidence type="ECO:0000256" key="1">
    <source>
        <dbReference type="ARBA" id="ARBA00010838"/>
    </source>
</evidence>
<reference evidence="5" key="2">
    <citation type="submission" date="2025-08" db="UniProtKB">
        <authorList>
            <consortium name="RefSeq"/>
        </authorList>
    </citation>
    <scope>IDENTIFICATION</scope>
    <source>
        <tissue evidence="5">Seedling</tissue>
    </source>
</reference>
<dbReference type="GeneID" id="112489743"/>
<organism evidence="4 5">
    <name type="scientific">Ziziphus jujuba</name>
    <name type="common">Chinese jujube</name>
    <name type="synonym">Ziziphus sativa</name>
    <dbReference type="NCBI Taxonomy" id="326968"/>
    <lineage>
        <taxon>Eukaryota</taxon>
        <taxon>Viridiplantae</taxon>
        <taxon>Streptophyta</taxon>
        <taxon>Embryophyta</taxon>
        <taxon>Tracheophyta</taxon>
        <taxon>Spermatophyta</taxon>
        <taxon>Magnoliopsida</taxon>
        <taxon>eudicotyledons</taxon>
        <taxon>Gunneridae</taxon>
        <taxon>Pentapetalae</taxon>
        <taxon>rosids</taxon>
        <taxon>fabids</taxon>
        <taxon>Rosales</taxon>
        <taxon>Rhamnaceae</taxon>
        <taxon>Paliureae</taxon>
        <taxon>Ziziphus</taxon>
    </lineage>
</organism>
<name>A0ABM4A1K9_ZIZJJ</name>
<evidence type="ECO:0000313" key="5">
    <source>
        <dbReference type="RefSeq" id="XP_060670609.1"/>
    </source>
</evidence>